<comment type="pathway">
    <text evidence="1">Protein modification; protein sumoylation.</text>
</comment>
<dbReference type="GO" id="GO:0000785">
    <property type="term" value="C:chromatin"/>
    <property type="evidence" value="ECO:0007669"/>
    <property type="project" value="TreeGrafter"/>
</dbReference>
<dbReference type="Gene3D" id="2.60.120.780">
    <property type="entry name" value="PINIT domain"/>
    <property type="match status" value="1"/>
</dbReference>
<evidence type="ECO:0000259" key="11">
    <source>
        <dbReference type="PROSITE" id="PS51466"/>
    </source>
</evidence>
<gene>
    <name evidence="12" type="ORF">GQ602_006033</name>
</gene>
<evidence type="ECO:0000256" key="7">
    <source>
        <dbReference type="ARBA" id="ARBA00022833"/>
    </source>
</evidence>
<evidence type="ECO:0000256" key="8">
    <source>
        <dbReference type="PROSITE-ProRule" id="PRU00452"/>
    </source>
</evidence>
<dbReference type="InterPro" id="IPR031141">
    <property type="entry name" value="SIZ1/2_SP-RING"/>
</dbReference>
<evidence type="ECO:0000256" key="4">
    <source>
        <dbReference type="ARBA" id="ARBA00022723"/>
    </source>
</evidence>
<comment type="similarity">
    <text evidence="2">Belongs to the PIAS family.</text>
</comment>
<dbReference type="PROSITE" id="PS51044">
    <property type="entry name" value="ZF_SP_RING"/>
    <property type="match status" value="1"/>
</dbReference>
<dbReference type="CDD" id="cd16792">
    <property type="entry name" value="SP-RING_Siz-like"/>
    <property type="match status" value="1"/>
</dbReference>
<dbReference type="InterPro" id="IPR038654">
    <property type="entry name" value="PINIT_sf"/>
</dbReference>
<feature type="domain" description="PINIT" evidence="11">
    <location>
        <begin position="132"/>
        <end position="287"/>
    </location>
</feature>
<protein>
    <submittedName>
        <fullName evidence="12">Zinc finger, MIZ-type</fullName>
    </submittedName>
</protein>
<evidence type="ECO:0000256" key="3">
    <source>
        <dbReference type="ARBA" id="ARBA00022679"/>
    </source>
</evidence>
<reference evidence="12 13" key="1">
    <citation type="journal article" date="2020" name="G3 (Bethesda)">
        <title>Genetic Underpinnings of Host Manipulation by Ophiocordyceps as Revealed by Comparative Transcriptomics.</title>
        <authorList>
            <person name="Will I."/>
            <person name="Das B."/>
            <person name="Trinh T."/>
            <person name="Brachmann A."/>
            <person name="Ohm R.A."/>
            <person name="de Bekker C."/>
        </authorList>
    </citation>
    <scope>NUCLEOTIDE SEQUENCE [LARGE SCALE GENOMIC DNA]</scope>
    <source>
        <strain evidence="12 13">EC05</strain>
    </source>
</reference>
<dbReference type="InterPro" id="IPR004181">
    <property type="entry name" value="Znf_MIZ"/>
</dbReference>
<dbReference type="Gene3D" id="3.30.40.10">
    <property type="entry name" value="Zinc/RING finger domain, C3HC4 (zinc finger)"/>
    <property type="match status" value="1"/>
</dbReference>
<dbReference type="EMBL" id="JAACLJ010000007">
    <property type="protein sequence ID" value="KAF4582889.1"/>
    <property type="molecule type" value="Genomic_DNA"/>
</dbReference>
<dbReference type="AlphaFoldDB" id="A0A8H4Q2Q7"/>
<evidence type="ECO:0000313" key="13">
    <source>
        <dbReference type="Proteomes" id="UP000562929"/>
    </source>
</evidence>
<dbReference type="InterPro" id="IPR013083">
    <property type="entry name" value="Znf_RING/FYVE/PHD"/>
</dbReference>
<keyword evidence="13" id="KW-1185">Reference proteome</keyword>
<dbReference type="PANTHER" id="PTHR10782:SF4">
    <property type="entry name" value="TONALLI, ISOFORM E"/>
    <property type="match status" value="1"/>
</dbReference>
<evidence type="ECO:0000259" key="10">
    <source>
        <dbReference type="PROSITE" id="PS51044"/>
    </source>
</evidence>
<sequence>MASSVSSISRQEVATLMRQIQSNQLYNRQLSSICQINGLKSTGVKIELQNRIVGLIQEAVNSNDAARFCQVRQSIINAIAQRGSPAKMPARHSNSTPSHSSLATQYSPAAPSYSPGAVSYQQQGYNVATSTTPNRHLPMPQYATSTMSTTLTFRPSPFYRIEDHVSTLRVCEVMTAHRHSISIPLELNECPALQRCLGDSSYRVMIFCSSEATGVQNITFPYQSELKVNGSDIKANMRGLKNKPGSTRPVDITNALRLRPGHVNNIEFTYALTNKKFYLVANLCKVTTVSELESIVSNRLTIPKETVVAELNKIAQDPDVVATSQILSLKCPLSYMRLEIPCRSLSCIHIQCFDATSYLQLQEQGPQWTCPICNKPAPFDQLAVDNYVKDILDNTPKDLESVTIEPNGRWRVHSSQDDQANALEGSAFGDDDLVEISETMAHGGGRKMETPRNATPNIRTPVSNGSTSMPRGAATFSAKRPASAVIDLTEDSDEESVRAPQKRQNTGANGGCNGFAGSYLGESPAGYSS</sequence>
<comment type="caution">
    <text evidence="12">The sequence shown here is derived from an EMBL/GenBank/DDBJ whole genome shotgun (WGS) entry which is preliminary data.</text>
</comment>
<dbReference type="PANTHER" id="PTHR10782">
    <property type="entry name" value="ZINC FINGER MIZ DOMAIN-CONTAINING PROTEIN"/>
    <property type="match status" value="1"/>
</dbReference>
<keyword evidence="4" id="KW-0479">Metal-binding</keyword>
<keyword evidence="5 8" id="KW-0863">Zinc-finger</keyword>
<dbReference type="PROSITE" id="PS51466">
    <property type="entry name" value="PINIT"/>
    <property type="match status" value="1"/>
</dbReference>
<feature type="compositionally biased region" description="Polar residues" evidence="9">
    <location>
        <begin position="452"/>
        <end position="469"/>
    </location>
</feature>
<keyword evidence="7" id="KW-0862">Zinc</keyword>
<feature type="compositionally biased region" description="Polar residues" evidence="9">
    <location>
        <begin position="92"/>
        <end position="107"/>
    </location>
</feature>
<evidence type="ECO:0000256" key="5">
    <source>
        <dbReference type="ARBA" id="ARBA00022771"/>
    </source>
</evidence>
<evidence type="ECO:0000256" key="9">
    <source>
        <dbReference type="SAM" id="MobiDB-lite"/>
    </source>
</evidence>
<dbReference type="UniPathway" id="UPA00886"/>
<evidence type="ECO:0000256" key="2">
    <source>
        <dbReference type="ARBA" id="ARBA00005383"/>
    </source>
</evidence>
<feature type="region of interest" description="Disordered" evidence="9">
    <location>
        <begin position="82"/>
        <end position="107"/>
    </location>
</feature>
<keyword evidence="3" id="KW-0808">Transferase</keyword>
<dbReference type="OrthoDB" id="28127at2759"/>
<proteinExistence type="inferred from homology"/>
<dbReference type="GO" id="GO:0008270">
    <property type="term" value="F:zinc ion binding"/>
    <property type="evidence" value="ECO:0007669"/>
    <property type="project" value="UniProtKB-KW"/>
</dbReference>
<dbReference type="InterPro" id="IPR023321">
    <property type="entry name" value="PINIT"/>
</dbReference>
<dbReference type="GO" id="GO:0016925">
    <property type="term" value="P:protein sumoylation"/>
    <property type="evidence" value="ECO:0007669"/>
    <property type="project" value="UniProtKB-UniPathway"/>
</dbReference>
<keyword evidence="6" id="KW-0833">Ubl conjugation pathway</keyword>
<feature type="domain" description="SP-RING-type" evidence="10">
    <location>
        <begin position="316"/>
        <end position="401"/>
    </location>
</feature>
<organism evidence="12 13">
    <name type="scientific">Ophiocordyceps camponoti-floridani</name>
    <dbReference type="NCBI Taxonomy" id="2030778"/>
    <lineage>
        <taxon>Eukaryota</taxon>
        <taxon>Fungi</taxon>
        <taxon>Dikarya</taxon>
        <taxon>Ascomycota</taxon>
        <taxon>Pezizomycotina</taxon>
        <taxon>Sordariomycetes</taxon>
        <taxon>Hypocreomycetidae</taxon>
        <taxon>Hypocreales</taxon>
        <taxon>Ophiocordycipitaceae</taxon>
        <taxon>Ophiocordyceps</taxon>
    </lineage>
</organism>
<feature type="region of interest" description="Disordered" evidence="9">
    <location>
        <begin position="441"/>
        <end position="529"/>
    </location>
</feature>
<dbReference type="Pfam" id="PF14324">
    <property type="entry name" value="PINIT"/>
    <property type="match status" value="1"/>
</dbReference>
<evidence type="ECO:0000256" key="1">
    <source>
        <dbReference type="ARBA" id="ARBA00004718"/>
    </source>
</evidence>
<name>A0A8H4Q2Q7_9HYPO</name>
<dbReference type="Proteomes" id="UP000562929">
    <property type="component" value="Unassembled WGS sequence"/>
</dbReference>
<dbReference type="GO" id="GO:0061665">
    <property type="term" value="F:SUMO ligase activity"/>
    <property type="evidence" value="ECO:0007669"/>
    <property type="project" value="TreeGrafter"/>
</dbReference>
<accession>A0A8H4Q2Q7</accession>
<evidence type="ECO:0000313" key="12">
    <source>
        <dbReference type="EMBL" id="KAF4582889.1"/>
    </source>
</evidence>
<dbReference type="Pfam" id="PF02891">
    <property type="entry name" value="zf-MIZ"/>
    <property type="match status" value="1"/>
</dbReference>
<evidence type="ECO:0000256" key="6">
    <source>
        <dbReference type="ARBA" id="ARBA00022786"/>
    </source>
</evidence>